<comment type="caution">
    <text evidence="2">The sequence shown here is derived from an EMBL/GenBank/DDBJ whole genome shotgun (WGS) entry which is preliminary data.</text>
</comment>
<dbReference type="EMBL" id="BAABAH010000003">
    <property type="protein sequence ID" value="GAA3812834.1"/>
    <property type="molecule type" value="Genomic_DNA"/>
</dbReference>
<name>A0ABP7I9H9_9ACTN</name>
<organism evidence="2 3">
    <name type="scientific">Nocardioides panacisoli</name>
    <dbReference type="NCBI Taxonomy" id="627624"/>
    <lineage>
        <taxon>Bacteria</taxon>
        <taxon>Bacillati</taxon>
        <taxon>Actinomycetota</taxon>
        <taxon>Actinomycetes</taxon>
        <taxon>Propionibacteriales</taxon>
        <taxon>Nocardioidaceae</taxon>
        <taxon>Nocardioides</taxon>
    </lineage>
</organism>
<gene>
    <name evidence="2" type="ORF">GCM10022242_14120</name>
</gene>
<dbReference type="RefSeq" id="WP_344773722.1">
    <property type="nucleotide sequence ID" value="NZ_BAABAH010000003.1"/>
</dbReference>
<keyword evidence="3" id="KW-1185">Reference proteome</keyword>
<evidence type="ECO:0000313" key="3">
    <source>
        <dbReference type="Proteomes" id="UP001501821"/>
    </source>
</evidence>
<evidence type="ECO:0008006" key="4">
    <source>
        <dbReference type="Google" id="ProtNLM"/>
    </source>
</evidence>
<protein>
    <recommendedName>
        <fullName evidence="4">Transposase</fullName>
    </recommendedName>
</protein>
<feature type="compositionally biased region" description="Basic and acidic residues" evidence="1">
    <location>
        <begin position="289"/>
        <end position="303"/>
    </location>
</feature>
<accession>A0ABP7I9H9</accession>
<feature type="region of interest" description="Disordered" evidence="1">
    <location>
        <begin position="266"/>
        <end position="303"/>
    </location>
</feature>
<feature type="compositionally biased region" description="Acidic residues" evidence="1">
    <location>
        <begin position="266"/>
        <end position="278"/>
    </location>
</feature>
<dbReference type="Proteomes" id="UP001501821">
    <property type="component" value="Unassembled WGS sequence"/>
</dbReference>
<reference evidence="3" key="1">
    <citation type="journal article" date="2019" name="Int. J. Syst. Evol. Microbiol.">
        <title>The Global Catalogue of Microorganisms (GCM) 10K type strain sequencing project: providing services to taxonomists for standard genome sequencing and annotation.</title>
        <authorList>
            <consortium name="The Broad Institute Genomics Platform"/>
            <consortium name="The Broad Institute Genome Sequencing Center for Infectious Disease"/>
            <person name="Wu L."/>
            <person name="Ma J."/>
        </authorList>
    </citation>
    <scope>NUCLEOTIDE SEQUENCE [LARGE SCALE GENOMIC DNA]</scope>
    <source>
        <strain evidence="3">JCM 16953</strain>
    </source>
</reference>
<sequence length="303" mass="32250">MTEDATALLEVADELYGLPLPDFTRARDARAKELKADGQAALSQRVKALKKPSTAAWIVDLLVRRETAQVEQVLSVGAALRDAQAAMSAGELRALTKQRRQVTAAVTQQARRLASDEGFRVTEAVAEQVEATLTAAMVDAECGRAVRSGLLVAPLSTTGVEPVDPGVLAAALAVPDALGFAATSREAPVPEPAELHVVPDPDASAKAVQAAEERLAAAEEEYEAAHAAHAEVAADVDRLSARSLQLQAELDELRRRLSDLEERLDEVDEEQAEAEEARDEAAAVLRTATADRDAARAARDRLT</sequence>
<proteinExistence type="predicted"/>
<evidence type="ECO:0000313" key="2">
    <source>
        <dbReference type="EMBL" id="GAA3812834.1"/>
    </source>
</evidence>
<evidence type="ECO:0000256" key="1">
    <source>
        <dbReference type="SAM" id="MobiDB-lite"/>
    </source>
</evidence>